<proteinExistence type="predicted"/>
<dbReference type="Gene3D" id="3.30.160.60">
    <property type="entry name" value="Classic Zinc Finger"/>
    <property type="match status" value="1"/>
</dbReference>
<dbReference type="PANTHER" id="PTHR25462">
    <property type="entry name" value="BONUS, ISOFORM C-RELATED"/>
    <property type="match status" value="1"/>
</dbReference>
<dbReference type="SUPFAM" id="SSF57850">
    <property type="entry name" value="RING/U-box"/>
    <property type="match status" value="1"/>
</dbReference>
<evidence type="ECO:0000259" key="7">
    <source>
        <dbReference type="PROSITE" id="PS50119"/>
    </source>
</evidence>
<organism evidence="8 9">
    <name type="scientific">Littorina saxatilis</name>
    <dbReference type="NCBI Taxonomy" id="31220"/>
    <lineage>
        <taxon>Eukaryota</taxon>
        <taxon>Metazoa</taxon>
        <taxon>Spiralia</taxon>
        <taxon>Lophotrochozoa</taxon>
        <taxon>Mollusca</taxon>
        <taxon>Gastropoda</taxon>
        <taxon>Caenogastropoda</taxon>
        <taxon>Littorinimorpha</taxon>
        <taxon>Littorinoidea</taxon>
        <taxon>Littorinidae</taxon>
        <taxon>Littorina</taxon>
    </lineage>
</organism>
<gene>
    <name evidence="8" type="ORF">V1264_005278</name>
</gene>
<dbReference type="PROSITE" id="PS50089">
    <property type="entry name" value="ZF_RING_2"/>
    <property type="match status" value="1"/>
</dbReference>
<protein>
    <submittedName>
        <fullName evidence="8">Uncharacterized protein</fullName>
    </submittedName>
</protein>
<name>A0AAN9AZG6_9CAEN</name>
<keyword evidence="5" id="KW-0175">Coiled coil</keyword>
<comment type="caution">
    <text evidence="8">The sequence shown here is derived from an EMBL/GenBank/DDBJ whole genome shotgun (WGS) entry which is preliminary data.</text>
</comment>
<dbReference type="InterPro" id="IPR017907">
    <property type="entry name" value="Znf_RING_CS"/>
</dbReference>
<keyword evidence="1" id="KW-0479">Metal-binding</keyword>
<keyword evidence="3" id="KW-0862">Zinc</keyword>
<dbReference type="PROSITE" id="PS50119">
    <property type="entry name" value="ZF_BBOX"/>
    <property type="match status" value="2"/>
</dbReference>
<evidence type="ECO:0000256" key="4">
    <source>
        <dbReference type="PROSITE-ProRule" id="PRU00024"/>
    </source>
</evidence>
<sequence length="389" mass="42927">MAAAISHHECPVCHEDFKEPKILPCTHLVCRDCIITWLQKGANQGCPLCRAPIFPRNEKQPSDYGSKVDSFPTDFVTAAVVESQRLLSSPNVCVCDASVEAKLFCFQCSIKLCSSCTKSHSKSPFTQNHTLEDLGTLSADQLAKSRHSFCSNHKDKVVEIYCSKHEELICLLCATCNHRSCSDVGSVEEAAKQKREDLKKQAVVMKIKKNQAVAKIRELDEEVKVATEKFSAMEDEVRAVFDDLQKALDVKRDKINADLSQRKTAFLVERGTSKANLESYTTGLAGHVSLIGKLASAPDDAMLGIFAQLKSRLTSLQNQGVAGVICSKRKVGYLALNQAHVDQLKELLDECVHMTDSPPPPNKTVSKKCRDCGCRLTSNNVAYCKSCRQ</sequence>
<keyword evidence="9" id="KW-1185">Reference proteome</keyword>
<feature type="domain" description="B box-type" evidence="7">
    <location>
        <begin position="145"/>
        <end position="179"/>
    </location>
</feature>
<dbReference type="GO" id="GO:0008270">
    <property type="term" value="F:zinc ion binding"/>
    <property type="evidence" value="ECO:0007669"/>
    <property type="project" value="UniProtKB-KW"/>
</dbReference>
<dbReference type="InterPro" id="IPR018957">
    <property type="entry name" value="Znf_C3HC4_RING-type"/>
</dbReference>
<dbReference type="GO" id="GO:0061630">
    <property type="term" value="F:ubiquitin protein ligase activity"/>
    <property type="evidence" value="ECO:0007669"/>
    <property type="project" value="TreeGrafter"/>
</dbReference>
<feature type="domain" description="RING-type" evidence="6">
    <location>
        <begin position="10"/>
        <end position="50"/>
    </location>
</feature>
<evidence type="ECO:0000256" key="1">
    <source>
        <dbReference type="ARBA" id="ARBA00022723"/>
    </source>
</evidence>
<evidence type="ECO:0000313" key="8">
    <source>
        <dbReference type="EMBL" id="KAK7095924.1"/>
    </source>
</evidence>
<evidence type="ECO:0000256" key="3">
    <source>
        <dbReference type="ARBA" id="ARBA00022833"/>
    </source>
</evidence>
<dbReference type="SMART" id="SM00184">
    <property type="entry name" value="RING"/>
    <property type="match status" value="1"/>
</dbReference>
<dbReference type="Pfam" id="PF00097">
    <property type="entry name" value="zf-C3HC4"/>
    <property type="match status" value="1"/>
</dbReference>
<reference evidence="8 9" key="1">
    <citation type="submission" date="2024-02" db="EMBL/GenBank/DDBJ databases">
        <title>Chromosome-scale genome assembly of the rough periwinkle Littorina saxatilis.</title>
        <authorList>
            <person name="De Jode A."/>
            <person name="Faria R."/>
            <person name="Formenti G."/>
            <person name="Sims Y."/>
            <person name="Smith T.P."/>
            <person name="Tracey A."/>
            <person name="Wood J.M.D."/>
            <person name="Zagrodzka Z.B."/>
            <person name="Johannesson K."/>
            <person name="Butlin R.K."/>
            <person name="Leder E.H."/>
        </authorList>
    </citation>
    <scope>NUCLEOTIDE SEQUENCE [LARGE SCALE GENOMIC DNA]</scope>
    <source>
        <strain evidence="8">Snail1</strain>
        <tissue evidence="8">Muscle</tissue>
    </source>
</reference>
<keyword evidence="2 4" id="KW-0863">Zinc-finger</keyword>
<evidence type="ECO:0000313" key="9">
    <source>
        <dbReference type="Proteomes" id="UP001374579"/>
    </source>
</evidence>
<dbReference type="InterPro" id="IPR013083">
    <property type="entry name" value="Znf_RING/FYVE/PHD"/>
</dbReference>
<dbReference type="Proteomes" id="UP001374579">
    <property type="component" value="Unassembled WGS sequence"/>
</dbReference>
<accession>A0AAN9AZG6</accession>
<evidence type="ECO:0000259" key="6">
    <source>
        <dbReference type="PROSITE" id="PS50089"/>
    </source>
</evidence>
<dbReference type="AlphaFoldDB" id="A0AAN9AZG6"/>
<evidence type="ECO:0000256" key="5">
    <source>
        <dbReference type="SAM" id="Coils"/>
    </source>
</evidence>
<dbReference type="GO" id="GO:0006513">
    <property type="term" value="P:protein monoubiquitination"/>
    <property type="evidence" value="ECO:0007669"/>
    <property type="project" value="TreeGrafter"/>
</dbReference>
<dbReference type="PROSITE" id="PS00518">
    <property type="entry name" value="ZF_RING_1"/>
    <property type="match status" value="1"/>
</dbReference>
<feature type="domain" description="B box-type" evidence="7">
    <location>
        <begin position="88"/>
        <end position="134"/>
    </location>
</feature>
<evidence type="ECO:0000256" key="2">
    <source>
        <dbReference type="ARBA" id="ARBA00022771"/>
    </source>
</evidence>
<dbReference type="Gene3D" id="3.30.40.10">
    <property type="entry name" value="Zinc/RING finger domain, C3HC4 (zinc finger)"/>
    <property type="match status" value="1"/>
</dbReference>
<dbReference type="EMBL" id="JBAMIC010000014">
    <property type="protein sequence ID" value="KAK7095924.1"/>
    <property type="molecule type" value="Genomic_DNA"/>
</dbReference>
<dbReference type="SUPFAM" id="SSF57845">
    <property type="entry name" value="B-box zinc-binding domain"/>
    <property type="match status" value="1"/>
</dbReference>
<dbReference type="InterPro" id="IPR000315">
    <property type="entry name" value="Znf_B-box"/>
</dbReference>
<feature type="coiled-coil region" evidence="5">
    <location>
        <begin position="209"/>
        <end position="236"/>
    </location>
</feature>
<dbReference type="PANTHER" id="PTHR25462:SF229">
    <property type="entry name" value="TRANSCRIPTION INTERMEDIARY FACTOR 1-BETA"/>
    <property type="match status" value="1"/>
</dbReference>
<dbReference type="InterPro" id="IPR001841">
    <property type="entry name" value="Znf_RING"/>
</dbReference>
<dbReference type="InterPro" id="IPR047153">
    <property type="entry name" value="TRIM45/56/19-like"/>
</dbReference>